<feature type="domain" description="Flagellar hook protein FlgE/F/G-like D1" evidence="6">
    <location>
        <begin position="80"/>
        <end position="145"/>
    </location>
</feature>
<keyword evidence="7" id="KW-0282">Flagellum</keyword>
<keyword evidence="8" id="KW-1185">Reference proteome</keyword>
<evidence type="ECO:0000313" key="7">
    <source>
        <dbReference type="EMBL" id="MDZ5761381.1"/>
    </source>
</evidence>
<dbReference type="InterPro" id="IPR037925">
    <property type="entry name" value="FlgE/F/G-like"/>
</dbReference>
<dbReference type="GO" id="GO:0009425">
    <property type="term" value="C:bacterial-type flagellum basal body"/>
    <property type="evidence" value="ECO:0007669"/>
    <property type="project" value="UniProtKB-SubCell"/>
</dbReference>
<proteinExistence type="inferred from homology"/>
<comment type="caution">
    <text evidence="7">The sequence shown here is derived from an EMBL/GenBank/DDBJ whole genome shotgun (WGS) entry which is preliminary data.</text>
</comment>
<dbReference type="PANTHER" id="PTHR30435:SF19">
    <property type="entry name" value="FLAGELLAR BASAL-BODY ROD PROTEIN FLGG"/>
    <property type="match status" value="1"/>
</dbReference>
<dbReference type="EMBL" id="JARGYU010000002">
    <property type="protein sequence ID" value="MDZ5761381.1"/>
    <property type="molecule type" value="Genomic_DNA"/>
</dbReference>
<evidence type="ECO:0000256" key="1">
    <source>
        <dbReference type="ARBA" id="ARBA00004117"/>
    </source>
</evidence>
<dbReference type="GO" id="GO:0071978">
    <property type="term" value="P:bacterial-type flagellum-dependent swarming motility"/>
    <property type="evidence" value="ECO:0007669"/>
    <property type="project" value="TreeGrafter"/>
</dbReference>
<dbReference type="SUPFAM" id="SSF117143">
    <property type="entry name" value="Flagellar hook protein flgE"/>
    <property type="match status" value="1"/>
</dbReference>
<organism evidence="7 8">
    <name type="scientific">Lyticum sinuosum</name>
    <dbReference type="NCBI Taxonomy" id="1332059"/>
    <lineage>
        <taxon>Bacteria</taxon>
        <taxon>Pseudomonadati</taxon>
        <taxon>Pseudomonadota</taxon>
        <taxon>Alphaproteobacteria</taxon>
        <taxon>Rickettsiales</taxon>
        <taxon>Lyticum</taxon>
    </lineage>
</organism>
<evidence type="ECO:0000256" key="4">
    <source>
        <dbReference type="RuleBase" id="RU362116"/>
    </source>
</evidence>
<feature type="domain" description="Flagellar basal-body/hook protein C-terminal" evidence="5">
    <location>
        <begin position="197"/>
        <end position="221"/>
    </location>
</feature>
<dbReference type="Pfam" id="PF06429">
    <property type="entry name" value="Flg_bbr_C"/>
    <property type="match status" value="1"/>
</dbReference>
<dbReference type="InterPro" id="IPR053967">
    <property type="entry name" value="LlgE_F_G-like_D1"/>
</dbReference>
<dbReference type="AlphaFoldDB" id="A0AAE4VM28"/>
<dbReference type="InterPro" id="IPR020013">
    <property type="entry name" value="Flagellar_FlgE/F/G"/>
</dbReference>
<sequence length="247" mass="28137">MDNAIYSMLSGSIGEQNRARKSSNNIANAQTDGFKTDDMIFRNYITKDVNDNVSFPYDEKTIINFKQGAPNHTKHPLDFMIDGSGFFSVQTPEGVMYTRQGHFYRNNENLIVTTHGYPLLSTDGNPIAIDENDMSIVVNEIGEVYGRYTEANSIIIQELRSQIAIVDFPNRHLLRKNRDLLFISEEQTIPAENYKIVQGAVEESNINSINEMTHMVDLQKKVENETALISKIYHLQNKAYDILSHQP</sequence>
<dbReference type="InterPro" id="IPR010930">
    <property type="entry name" value="Flg_bb/hook_C_dom"/>
</dbReference>
<comment type="similarity">
    <text evidence="2 4">Belongs to the flagella basal body rod proteins family.</text>
</comment>
<protein>
    <submittedName>
        <fullName evidence="7">Flagellar basal-body rod protein FlgG</fullName>
    </submittedName>
</protein>
<keyword evidence="7" id="KW-0969">Cilium</keyword>
<dbReference type="RefSeq" id="WP_322498809.1">
    <property type="nucleotide sequence ID" value="NZ_JARGYU010000002.1"/>
</dbReference>
<accession>A0AAE4VM28</accession>
<dbReference type="Proteomes" id="UP001289135">
    <property type="component" value="Unassembled WGS sequence"/>
</dbReference>
<evidence type="ECO:0000259" key="5">
    <source>
        <dbReference type="Pfam" id="PF06429"/>
    </source>
</evidence>
<comment type="subcellular location">
    <subcellularLocation>
        <location evidence="1 4">Bacterial flagellum basal body</location>
    </subcellularLocation>
</comment>
<dbReference type="Pfam" id="PF22692">
    <property type="entry name" value="LlgE_F_G_D1"/>
    <property type="match status" value="1"/>
</dbReference>
<evidence type="ECO:0000259" key="6">
    <source>
        <dbReference type="Pfam" id="PF22692"/>
    </source>
</evidence>
<keyword evidence="3 4" id="KW-0975">Bacterial flagellum</keyword>
<keyword evidence="7" id="KW-0966">Cell projection</keyword>
<dbReference type="NCBIfam" id="TIGR03506">
    <property type="entry name" value="FlgEFG_subfam"/>
    <property type="match status" value="1"/>
</dbReference>
<evidence type="ECO:0000256" key="2">
    <source>
        <dbReference type="ARBA" id="ARBA00009677"/>
    </source>
</evidence>
<evidence type="ECO:0000313" key="8">
    <source>
        <dbReference type="Proteomes" id="UP001289135"/>
    </source>
</evidence>
<dbReference type="PANTHER" id="PTHR30435">
    <property type="entry name" value="FLAGELLAR PROTEIN"/>
    <property type="match status" value="1"/>
</dbReference>
<name>A0AAE4VM28_9RICK</name>
<gene>
    <name evidence="7" type="ORF">Lyticum_00554</name>
</gene>
<reference evidence="7" key="1">
    <citation type="submission" date="2023-02" db="EMBL/GenBank/DDBJ databases">
        <title>Host association and intracellularity evolved multiple times independently in the Rickettsiales.</title>
        <authorList>
            <person name="Castelli M."/>
            <person name="Nardi T."/>
            <person name="Gammuto L."/>
            <person name="Bellinzona G."/>
            <person name="Sabaneyeva E."/>
            <person name="Potekhin A."/>
            <person name="Serra V."/>
            <person name="Petroni G."/>
            <person name="Sassera D."/>
        </authorList>
    </citation>
    <scope>NUCLEOTIDE SEQUENCE</scope>
    <source>
        <strain evidence="7">USBL-36I1</strain>
    </source>
</reference>
<evidence type="ECO:0000256" key="3">
    <source>
        <dbReference type="ARBA" id="ARBA00023143"/>
    </source>
</evidence>